<dbReference type="Pfam" id="PF25372">
    <property type="entry name" value="DUF7885"/>
    <property type="match status" value="1"/>
</dbReference>
<dbReference type="AlphaFoldDB" id="A0A9Q1BLI7"/>
<evidence type="ECO:0000313" key="5">
    <source>
        <dbReference type="Proteomes" id="UP001152320"/>
    </source>
</evidence>
<reference evidence="4" key="1">
    <citation type="submission" date="2021-10" db="EMBL/GenBank/DDBJ databases">
        <title>Tropical sea cucumber genome reveals ecological adaptation and Cuvierian tubules defense mechanism.</title>
        <authorList>
            <person name="Chen T."/>
        </authorList>
    </citation>
    <scope>NUCLEOTIDE SEQUENCE</scope>
    <source>
        <strain evidence="4">Nanhai2018</strain>
        <tissue evidence="4">Muscle</tissue>
    </source>
</reference>
<dbReference type="PANTHER" id="PTHR13318">
    <property type="entry name" value="PARTNER OF PAIRED, ISOFORM B-RELATED"/>
    <property type="match status" value="1"/>
</dbReference>
<feature type="domain" description="F-box/LRR-repeat protein 15-like leucin rich repeat" evidence="3">
    <location>
        <begin position="484"/>
        <end position="612"/>
    </location>
</feature>
<dbReference type="OrthoDB" id="27842at2759"/>
<dbReference type="GO" id="GO:0019005">
    <property type="term" value="C:SCF ubiquitin ligase complex"/>
    <property type="evidence" value="ECO:0007669"/>
    <property type="project" value="TreeGrafter"/>
</dbReference>
<dbReference type="InterPro" id="IPR006553">
    <property type="entry name" value="Leu-rich_rpt_Cys-con_subtyp"/>
</dbReference>
<comment type="caution">
    <text evidence="4">The sequence shown here is derived from an EMBL/GenBank/DDBJ whole genome shotgun (WGS) entry which is preliminary data.</text>
</comment>
<name>A0A9Q1BLI7_HOLLE</name>
<dbReference type="InterPro" id="IPR036047">
    <property type="entry name" value="F-box-like_dom_sf"/>
</dbReference>
<dbReference type="SUPFAM" id="SSF52047">
    <property type="entry name" value="RNI-like"/>
    <property type="match status" value="3"/>
</dbReference>
<dbReference type="Gene3D" id="3.80.10.10">
    <property type="entry name" value="Ribonuclease Inhibitor"/>
    <property type="match status" value="2"/>
</dbReference>
<dbReference type="EMBL" id="JAIZAY010000015">
    <property type="protein sequence ID" value="KAJ8028841.1"/>
    <property type="molecule type" value="Genomic_DNA"/>
</dbReference>
<dbReference type="SUPFAM" id="SSF81383">
    <property type="entry name" value="F-box domain"/>
    <property type="match status" value="1"/>
</dbReference>
<dbReference type="Pfam" id="PF18511">
    <property type="entry name" value="F-box_5"/>
    <property type="match status" value="1"/>
</dbReference>
<proteinExistence type="predicted"/>
<protein>
    <submittedName>
        <fullName evidence="4">F-box/LRR-repeat protein 2</fullName>
    </submittedName>
</protein>
<evidence type="ECO:0000259" key="2">
    <source>
        <dbReference type="Pfam" id="PF18511"/>
    </source>
</evidence>
<keyword evidence="5" id="KW-1185">Reference proteome</keyword>
<evidence type="ECO:0000313" key="4">
    <source>
        <dbReference type="EMBL" id="KAJ8028841.1"/>
    </source>
</evidence>
<dbReference type="GO" id="GO:0031146">
    <property type="term" value="P:SCF-dependent proteasomal ubiquitin-dependent protein catabolic process"/>
    <property type="evidence" value="ECO:0007669"/>
    <property type="project" value="TreeGrafter"/>
</dbReference>
<dbReference type="InterPro" id="IPR001611">
    <property type="entry name" value="Leu-rich_rpt"/>
</dbReference>
<dbReference type="FunFam" id="3.80.10.10:FF:000647">
    <property type="entry name" value="Leucine-rich repeat-containing 29"/>
    <property type="match status" value="1"/>
</dbReference>
<dbReference type="InterPro" id="IPR057207">
    <property type="entry name" value="FBXL15_LRR"/>
</dbReference>
<evidence type="ECO:0000256" key="1">
    <source>
        <dbReference type="ARBA" id="ARBA00022786"/>
    </source>
</evidence>
<accession>A0A9Q1BLI7</accession>
<dbReference type="Gene3D" id="1.20.1280.50">
    <property type="match status" value="1"/>
</dbReference>
<dbReference type="InterPro" id="IPR041567">
    <property type="entry name" value="COI1_F-box"/>
</dbReference>
<feature type="domain" description="COI1 F-box" evidence="2">
    <location>
        <begin position="8"/>
        <end position="34"/>
    </location>
</feature>
<dbReference type="SMART" id="SM00367">
    <property type="entry name" value="LRR_CC"/>
    <property type="match status" value="13"/>
</dbReference>
<dbReference type="InterPro" id="IPR032675">
    <property type="entry name" value="LRR_dom_sf"/>
</dbReference>
<keyword evidence="1" id="KW-0833">Ubl conjugation pathway</keyword>
<dbReference type="Pfam" id="PF13516">
    <property type="entry name" value="LRR_6"/>
    <property type="match status" value="3"/>
</dbReference>
<gene>
    <name evidence="4" type="ORF">HOLleu_31195</name>
</gene>
<evidence type="ECO:0000259" key="3">
    <source>
        <dbReference type="Pfam" id="PF25372"/>
    </source>
</evidence>
<sequence>MGLDKIAIVTHVMRFLNASDREVASLVCKTWYEASLDPCLHTRTVIKLKASTAAIERMKGLSHRKSPHLVVLFVEGGGNSSWVVTEMARHLGLHLKTLSLCGCDVIEDMFINIVKHCPNLHSLDLSCCNSLFMSGNFLSNCDRRETVTGVLKKLKKLKLNSVRYLSDVLFNRLLDCTPRLECLSLCGCNIAFETDPCNKENKDSISFLTFTNLKRCFEERSDFLREIDFSNTLVTSQALKELSTIPNLKLKSLILNKCNNLSDKGLVAVANSELPLESLSFTQCSNLTFASVASVTENLHSLRELTFSDMRIMPDAVTASLFSSLPNLCSLSISSYALTSKGICSGLRDLKHSSLTKLDLGGCAEVDDDGVRALAEAGLQLRELSLRSCRSVSDVSVSLIPVAFPELRKLNLSWCTLITDFGVLGLEKDSPSFEPKKKQYHTDRFSRSHGELGFFTAPTFEEKITSIGEKELEKAIEARGCKGLTQLSRLEYLDLSNCPHLTDLSFEKGLSFPNLRNFQLAFCRNLTDNGLKALANSNPNLEVLNLSHCHLITNDSLTVLVSSIKTLIELNLTACNKLGNKSLEIIAENCRRLKSINLSMCGMISVGAIKRLQQSIPTLQTVEFGHTGSYLAPLSHPDFF</sequence>
<dbReference type="Proteomes" id="UP001152320">
    <property type="component" value="Chromosome 15"/>
</dbReference>
<organism evidence="4 5">
    <name type="scientific">Holothuria leucospilota</name>
    <name type="common">Black long sea cucumber</name>
    <name type="synonym">Mertensiothuria leucospilota</name>
    <dbReference type="NCBI Taxonomy" id="206669"/>
    <lineage>
        <taxon>Eukaryota</taxon>
        <taxon>Metazoa</taxon>
        <taxon>Echinodermata</taxon>
        <taxon>Eleutherozoa</taxon>
        <taxon>Echinozoa</taxon>
        <taxon>Holothuroidea</taxon>
        <taxon>Aspidochirotacea</taxon>
        <taxon>Aspidochirotida</taxon>
        <taxon>Holothuriidae</taxon>
        <taxon>Holothuria</taxon>
    </lineage>
</organism>